<evidence type="ECO:0000256" key="3">
    <source>
        <dbReference type="ARBA" id="ARBA00022722"/>
    </source>
</evidence>
<evidence type="ECO:0000259" key="11">
    <source>
        <dbReference type="PROSITE" id="PS50137"/>
    </source>
</evidence>
<feature type="domain" description="DRBM" evidence="11">
    <location>
        <begin position="344"/>
        <end position="413"/>
    </location>
</feature>
<name>A0A9N8YWS0_9GLOM</name>
<evidence type="ECO:0000256" key="7">
    <source>
        <dbReference type="ARBA" id="ARBA00022842"/>
    </source>
</evidence>
<keyword evidence="10" id="KW-0472">Membrane</keyword>
<sequence length="417" mass="47815">MAKRKIIQKNAVIATQLRDVLNHYNQFVRSLHIKEKSHSPNSLLITRQLIKKLIIVGMGAFFTTAAFYFLMDPLRIYNPGLNGLLKKITQCLVGTESEQQSSFFLFAFIKYIFKNGRLWGVIAYIYASPRLMNWTFPRDQTLLLRVYSSSEEKRSQALNLLKKFTPTYQGAFFSESGGIKTIYVIDCYLSGWDYFILKPELQKTEIIDSIKDTSHFQQAFTHTSFQNESGGDFSYENLEFLGDSVLGFATALFLYRSFPNFSEGQLSKLKQLMVRESTLAYLSQECGLAEFLRLGAAEKDNHRAVKTSILADIFESFLGALYLEKGEKIVYEFLGLTLFPWVKDYKSRLQEFFQAQKNKVDYYLKETKKIGNKQVFVMEVRDELNTICEIGCGSSKKEAEQQAAGKAIHKLGLDNLN</sequence>
<evidence type="ECO:0000259" key="12">
    <source>
        <dbReference type="PROSITE" id="PS50142"/>
    </source>
</evidence>
<dbReference type="FunFam" id="1.10.1520.10:FF:000001">
    <property type="entry name" value="Ribonuclease 3"/>
    <property type="match status" value="1"/>
</dbReference>
<dbReference type="SUPFAM" id="SSF54768">
    <property type="entry name" value="dsRNA-binding domain-like"/>
    <property type="match status" value="1"/>
</dbReference>
<dbReference type="PROSITE" id="PS50137">
    <property type="entry name" value="DS_RBD"/>
    <property type="match status" value="1"/>
</dbReference>
<keyword evidence="5" id="KW-0255">Endonuclease</keyword>
<keyword evidence="10" id="KW-1133">Transmembrane helix</keyword>
<evidence type="ECO:0000256" key="6">
    <source>
        <dbReference type="ARBA" id="ARBA00022801"/>
    </source>
</evidence>
<evidence type="ECO:0000256" key="4">
    <source>
        <dbReference type="ARBA" id="ARBA00022723"/>
    </source>
</evidence>
<dbReference type="GO" id="GO:0006364">
    <property type="term" value="P:rRNA processing"/>
    <property type="evidence" value="ECO:0007669"/>
    <property type="project" value="InterPro"/>
</dbReference>
<dbReference type="EMBL" id="CAJVPZ010000102">
    <property type="protein sequence ID" value="CAG8453042.1"/>
    <property type="molecule type" value="Genomic_DNA"/>
</dbReference>
<comment type="caution">
    <text evidence="13">The sequence shown here is derived from an EMBL/GenBank/DDBJ whole genome shotgun (WGS) entry which is preliminary data.</text>
</comment>
<keyword evidence="7" id="KW-0460">Magnesium</keyword>
<dbReference type="GO" id="GO:0034475">
    <property type="term" value="P:U4 snRNA 3'-end processing"/>
    <property type="evidence" value="ECO:0007669"/>
    <property type="project" value="UniProtKB-ARBA"/>
</dbReference>
<dbReference type="GO" id="GO:0034963">
    <property type="term" value="P:box C/D sno(s)RNA processing"/>
    <property type="evidence" value="ECO:0007669"/>
    <property type="project" value="UniProtKB-ARBA"/>
</dbReference>
<evidence type="ECO:0000256" key="5">
    <source>
        <dbReference type="ARBA" id="ARBA00022759"/>
    </source>
</evidence>
<dbReference type="Pfam" id="PF14622">
    <property type="entry name" value="Ribonucleas_3_3"/>
    <property type="match status" value="1"/>
</dbReference>
<dbReference type="PANTHER" id="PTHR14950:SF37">
    <property type="entry name" value="ENDORIBONUCLEASE DICER"/>
    <property type="match status" value="1"/>
</dbReference>
<feature type="domain" description="RNase III" evidence="12">
    <location>
        <begin position="197"/>
        <end position="326"/>
    </location>
</feature>
<dbReference type="EC" id="3.1.26.3" evidence="2"/>
<keyword evidence="14" id="KW-1185">Reference proteome</keyword>
<dbReference type="InterPro" id="IPR036389">
    <property type="entry name" value="RNase_III_sf"/>
</dbReference>
<dbReference type="InterPro" id="IPR000999">
    <property type="entry name" value="RNase_III_dom"/>
</dbReference>
<evidence type="ECO:0000256" key="1">
    <source>
        <dbReference type="ARBA" id="ARBA00000109"/>
    </source>
</evidence>
<dbReference type="InterPro" id="IPR011907">
    <property type="entry name" value="RNase_III"/>
</dbReference>
<dbReference type="Pfam" id="PF00035">
    <property type="entry name" value="dsrm"/>
    <property type="match status" value="1"/>
</dbReference>
<evidence type="ECO:0000256" key="10">
    <source>
        <dbReference type="SAM" id="Phobius"/>
    </source>
</evidence>
<dbReference type="SMART" id="SM00358">
    <property type="entry name" value="DSRM"/>
    <property type="match status" value="1"/>
</dbReference>
<dbReference type="AlphaFoldDB" id="A0A9N8YWS0"/>
<dbReference type="Gene3D" id="1.10.1520.10">
    <property type="entry name" value="Ribonuclease III domain"/>
    <property type="match status" value="1"/>
</dbReference>
<feature type="transmembrane region" description="Helical" evidence="10">
    <location>
        <begin position="53"/>
        <end position="71"/>
    </location>
</feature>
<dbReference type="GO" id="GO:0046872">
    <property type="term" value="F:metal ion binding"/>
    <property type="evidence" value="ECO:0007669"/>
    <property type="project" value="UniProtKB-KW"/>
</dbReference>
<protein>
    <recommendedName>
        <fullName evidence="2">ribonuclease III</fullName>
        <ecNumber evidence="2">3.1.26.3</ecNumber>
    </recommendedName>
</protein>
<dbReference type="NCBIfam" id="TIGR02191">
    <property type="entry name" value="RNaseIII"/>
    <property type="match status" value="1"/>
</dbReference>
<dbReference type="Proteomes" id="UP000789396">
    <property type="component" value="Unassembled WGS sequence"/>
</dbReference>
<evidence type="ECO:0000313" key="14">
    <source>
        <dbReference type="Proteomes" id="UP000789396"/>
    </source>
</evidence>
<evidence type="ECO:0000256" key="2">
    <source>
        <dbReference type="ARBA" id="ARBA00012177"/>
    </source>
</evidence>
<comment type="catalytic activity">
    <reaction evidence="1">
        <text>Endonucleolytic cleavage to 5'-phosphomonoester.</text>
        <dbReference type="EC" id="3.1.26.3"/>
    </reaction>
</comment>
<dbReference type="CDD" id="cd10845">
    <property type="entry name" value="DSRM_RNAse_III_family"/>
    <property type="match status" value="1"/>
</dbReference>
<keyword evidence="8 9" id="KW-0694">RNA-binding</keyword>
<dbReference type="SMART" id="SM00535">
    <property type="entry name" value="RIBOc"/>
    <property type="match status" value="1"/>
</dbReference>
<keyword evidence="4" id="KW-0479">Metal-binding</keyword>
<dbReference type="HAMAP" id="MF_00104">
    <property type="entry name" value="RNase_III"/>
    <property type="match status" value="1"/>
</dbReference>
<dbReference type="CDD" id="cd00593">
    <property type="entry name" value="RIBOc"/>
    <property type="match status" value="1"/>
</dbReference>
<organism evidence="13 14">
    <name type="scientific">Racocetra fulgida</name>
    <dbReference type="NCBI Taxonomy" id="60492"/>
    <lineage>
        <taxon>Eukaryota</taxon>
        <taxon>Fungi</taxon>
        <taxon>Fungi incertae sedis</taxon>
        <taxon>Mucoromycota</taxon>
        <taxon>Glomeromycotina</taxon>
        <taxon>Glomeromycetes</taxon>
        <taxon>Diversisporales</taxon>
        <taxon>Gigasporaceae</taxon>
        <taxon>Racocetra</taxon>
    </lineage>
</organism>
<evidence type="ECO:0000256" key="8">
    <source>
        <dbReference type="ARBA" id="ARBA00022884"/>
    </source>
</evidence>
<gene>
    <name evidence="13" type="ORF">RFULGI_LOCUS327</name>
</gene>
<dbReference type="InterPro" id="IPR014720">
    <property type="entry name" value="dsRBD_dom"/>
</dbReference>
<reference evidence="13" key="1">
    <citation type="submission" date="2021-06" db="EMBL/GenBank/DDBJ databases">
        <authorList>
            <person name="Kallberg Y."/>
            <person name="Tangrot J."/>
            <person name="Rosling A."/>
        </authorList>
    </citation>
    <scope>NUCLEOTIDE SEQUENCE</scope>
    <source>
        <strain evidence="13">IN212</strain>
    </source>
</reference>
<keyword evidence="3" id="KW-0540">Nuclease</keyword>
<accession>A0A9N8YWS0</accession>
<evidence type="ECO:0000313" key="13">
    <source>
        <dbReference type="EMBL" id="CAG8453042.1"/>
    </source>
</evidence>
<dbReference type="PROSITE" id="PS50142">
    <property type="entry name" value="RNASE_3_2"/>
    <property type="match status" value="1"/>
</dbReference>
<dbReference type="PANTHER" id="PTHR14950">
    <property type="entry name" value="DICER-RELATED"/>
    <property type="match status" value="1"/>
</dbReference>
<proteinExistence type="inferred from homology"/>
<dbReference type="OrthoDB" id="2392202at2759"/>
<dbReference type="GO" id="GO:0004525">
    <property type="term" value="F:ribonuclease III activity"/>
    <property type="evidence" value="ECO:0007669"/>
    <property type="project" value="UniProtKB-EC"/>
</dbReference>
<keyword evidence="10" id="KW-0812">Transmembrane</keyword>
<dbReference type="SUPFAM" id="SSF69065">
    <property type="entry name" value="RNase III domain-like"/>
    <property type="match status" value="1"/>
</dbReference>
<keyword evidence="6" id="KW-0378">Hydrolase</keyword>
<evidence type="ECO:0000256" key="9">
    <source>
        <dbReference type="PROSITE-ProRule" id="PRU00266"/>
    </source>
</evidence>
<dbReference type="GO" id="GO:0003723">
    <property type="term" value="F:RNA binding"/>
    <property type="evidence" value="ECO:0007669"/>
    <property type="project" value="UniProtKB-UniRule"/>
</dbReference>
<dbReference type="GO" id="GO:0030847">
    <property type="term" value="P:termination of RNA polymerase II transcription, exosome-dependent"/>
    <property type="evidence" value="ECO:0007669"/>
    <property type="project" value="UniProtKB-ARBA"/>
</dbReference>
<dbReference type="Gene3D" id="3.30.160.20">
    <property type="match status" value="1"/>
</dbReference>